<dbReference type="InterPro" id="IPR022263">
    <property type="entry name" value="KxYKxGKxW"/>
</dbReference>
<keyword evidence="7" id="KW-1185">Reference proteome</keyword>
<proteinExistence type="predicted"/>
<dbReference type="Gene3D" id="2.60.40.4300">
    <property type="match status" value="2"/>
</dbReference>
<dbReference type="InterPro" id="IPR041495">
    <property type="entry name" value="Mub_B2"/>
</dbReference>
<dbReference type="Pfam" id="PF17965">
    <property type="entry name" value="MucBP_2"/>
    <property type="match status" value="2"/>
</dbReference>
<evidence type="ECO:0000259" key="4">
    <source>
        <dbReference type="Pfam" id="PF17965"/>
    </source>
</evidence>
<organism evidence="6 7">
    <name type="scientific">Secundilactobacillus angelensis</name>
    <dbReference type="NCBI Taxonomy" id="2722706"/>
    <lineage>
        <taxon>Bacteria</taxon>
        <taxon>Bacillati</taxon>
        <taxon>Bacillota</taxon>
        <taxon>Bacilli</taxon>
        <taxon>Lactobacillales</taxon>
        <taxon>Lactobacillaceae</taxon>
        <taxon>Secundilactobacillus</taxon>
    </lineage>
</organism>
<dbReference type="InterPro" id="IPR041277">
    <property type="entry name" value="MBG_Lactobacillales"/>
</dbReference>
<reference evidence="6 7" key="1">
    <citation type="submission" date="2020-04" db="EMBL/GenBank/DDBJ databases">
        <title>A novel species of genus Lactobacillus that was isolated from fermented food Zha-chili.</title>
        <authorList>
            <person name="Zhang Z."/>
        </authorList>
    </citation>
    <scope>NUCLEOTIDE SEQUENCE [LARGE SCALE GENOMIC DNA]</scope>
    <source>
        <strain evidence="7">HBUAS51383</strain>
    </source>
</reference>
<dbReference type="Gene3D" id="3.10.20.320">
    <property type="entry name" value="Putative peptidoglycan bound protein (lpxtg motif)"/>
    <property type="match status" value="2"/>
</dbReference>
<dbReference type="NCBIfam" id="TIGR03715">
    <property type="entry name" value="KxYKxGKxW"/>
    <property type="match status" value="1"/>
</dbReference>
<dbReference type="Pfam" id="PF19258">
    <property type="entry name" value="KxYKxGKxW_sig"/>
    <property type="match status" value="1"/>
</dbReference>
<feature type="domain" description="MBG" evidence="3">
    <location>
        <begin position="835"/>
        <end position="916"/>
    </location>
</feature>
<dbReference type="Gene3D" id="3.10.20.470">
    <property type="match status" value="1"/>
</dbReference>
<gene>
    <name evidence="6" type="ORF">HC026_00920</name>
</gene>
<feature type="region of interest" description="Disordered" evidence="2">
    <location>
        <begin position="65"/>
        <end position="124"/>
    </location>
</feature>
<evidence type="ECO:0000313" key="7">
    <source>
        <dbReference type="Proteomes" id="UP000763447"/>
    </source>
</evidence>
<dbReference type="Pfam" id="PF17883">
    <property type="entry name" value="MBG"/>
    <property type="match status" value="3"/>
</dbReference>
<feature type="domain" description="Mucin binding" evidence="4">
    <location>
        <begin position="1070"/>
        <end position="1138"/>
    </location>
</feature>
<feature type="compositionally biased region" description="Low complexity" evidence="2">
    <location>
        <begin position="101"/>
        <end position="124"/>
    </location>
</feature>
<feature type="domain" description="MBG" evidence="3">
    <location>
        <begin position="182"/>
        <end position="285"/>
    </location>
</feature>
<dbReference type="EMBL" id="JAAXLJ010000001">
    <property type="protein sequence ID" value="NLR17473.1"/>
    <property type="molecule type" value="Genomic_DNA"/>
</dbReference>
<feature type="region of interest" description="Disordered" evidence="2">
    <location>
        <begin position="1651"/>
        <end position="1670"/>
    </location>
</feature>
<accession>A0ABX1KU62</accession>
<comment type="caution">
    <text evidence="6">The sequence shown here is derived from an EMBL/GenBank/DDBJ whole genome shotgun (WGS) entry which is preliminary data.</text>
</comment>
<feature type="compositionally biased region" description="Polar residues" evidence="2">
    <location>
        <begin position="1651"/>
        <end position="1664"/>
    </location>
</feature>
<dbReference type="Gene3D" id="3.10.430.110">
    <property type="match status" value="3"/>
</dbReference>
<feature type="non-terminal residue" evidence="6">
    <location>
        <position position="1728"/>
    </location>
</feature>
<evidence type="ECO:0000256" key="2">
    <source>
        <dbReference type="SAM" id="MobiDB-lite"/>
    </source>
</evidence>
<feature type="domain" description="MBG" evidence="3">
    <location>
        <begin position="293"/>
        <end position="390"/>
    </location>
</feature>
<feature type="compositionally biased region" description="Low complexity" evidence="2">
    <location>
        <begin position="65"/>
        <end position="93"/>
    </location>
</feature>
<dbReference type="InterPro" id="IPR041558">
    <property type="entry name" value="MucBP_2"/>
</dbReference>
<evidence type="ECO:0000313" key="6">
    <source>
        <dbReference type="EMBL" id="NLR17473.1"/>
    </source>
</evidence>
<protein>
    <submittedName>
        <fullName evidence="6">KxYKxGKxW signal peptide domain-containing protein</fullName>
    </submittedName>
</protein>
<dbReference type="Pfam" id="PF17966">
    <property type="entry name" value="Muc_B2"/>
    <property type="match status" value="1"/>
</dbReference>
<evidence type="ECO:0000259" key="5">
    <source>
        <dbReference type="Pfam" id="PF17966"/>
    </source>
</evidence>
<keyword evidence="1" id="KW-0732">Signal</keyword>
<evidence type="ECO:0000256" key="1">
    <source>
        <dbReference type="ARBA" id="ARBA00022729"/>
    </source>
</evidence>
<sequence length="1728" mass="181426">MTKQIMQKKHNRVLRDSAQVKEHFKMYKVGKTWLFAGLFTISLGAGLAVSHQNVMADVSDLTEPTTTQTVAQQTTSQTDTAATSSDTQSQESTNAQTAGDTTESATQTGTTNGTTATAAKTKAASVQTTNLGDVTDQSTIDQAKATASAAYAKTGTPQQITAVAGTQGEPDTTTAETVETPTVTVENSTKVYDGKTDTPANFNVKLSDNLTAPTDWYVTSTSNEYLVSATSADLDLTQVNQNVGTYDITLSTAGLARLNAVQANQDKNLTLTTADVKAGQLSITKAPVASGSVTVEDTSKPYDNDASTDPTSYNVKLNDGLVAPTGWTVNSDGTYTVTVASGDLNADITSQEAGSYKVTLSAAGLQKINTANANYDITAAQVTAGNFKIADNTKVSVGVATISATNPALPSSLAVSVPRAEKVPDDWTISYNNAGVDSIVYSVPLSYFDFSQVDTGTLGSHPITLSNDAIDGLNASNTADMKLLSTNIKPGAIIVTTAATNAPHRGLSNFGGGFPDGFGDGHTILGDGDGTQLTLGFFHGTAGEFQNFTDVVIIPAGMTVADAHTTTVNGQTVMTYTKSTDPANSIKEQIQPVLDQRGVTYTDFKVTQLSDYNNRQAFAVQWGTVNTANQTSQLDSNTFYSVNIMVDPDVSDVTTVNYGNLQGENDATILYATDSPNLTDGKYVLDYGGAFPNNPVVATALGLSNLVTLGDTYNGSQWAGHFTIVHTPVQDTYQLMDESGTQQVGAAVATQGKVGDSYNPLKVVPAQFTAADGTEYVLDQASVPTEQTFNASTAKITAGQTVLTGATYTAKYKQVINTTTNQAKVSDQTITWGATTPANYTFTLPSNLTAPSNWTSTGNNTYTVSVNDADLDVSDIKNQVGSYDVLLSNQGLADLAAANPDYLFDNQINGVGKLNVIALNIPVTVEDTAGQQLKDPQTVSLGTNQKVAGADAGLGTDYPTSQLNTITFNYADNAQNTTGIKQATLVVNKADNTITQTTTYLDSSKPASTTTITAAELGGSDAGEGLALLLNMDETGSVIGFGVKPQITFAQATSLSAYASVKVVYNQKASATVTYVDDDNNGSVVPDTGTTLNGYIGDVLPSQVTIPENYVAASTDALPTTVTLTADDSDNLTIHLKHQLVTDTTGNITSTQTVNYAINGGDSSKTPQSKSQTITWHTITDKVTGTSYATAQAGYAAVNTPDIAGYTPNKTVVNADYPGVINTSDIKDSSTTVTYTPNKSTTTITFTGLPASKTPENKTITTTTDEAYTFDDIPTIPGYTANVTELTGLGKPTGDTLKVTYKADNNSATVTYVDDVTGTIVDTDTITGVTDQTGTVNFTAPANYEFAKDQANSGHYTITPDDTDDITVHLTHEIVYGTQETQRVIHYVIDNPNAESVPQTPATVSQTIKWQTAKDQVTGETVATAQNSVPAVTIQSIEGYTATIDGQTATEVSQMYAGATNADNLQDTDVTVTYKPNTVTATVQVPSNKGDQPVTGVSGLVDNHVQVTVPDLPGYSKDKTTVTATVQRDGTITVDNPATTGKVTYTPNPQKINVQFVDENGQSLGTTELTGVSDGTVDYQPAFEAQQDLLNQGYTLKEGNNNGLANAKTTYDHDDAATPTYVVVLSKVNNVKVTASIVPTDGDGNAIPNTTPTSVHNYPGTSVATPDIPGYTTTTSTVTVPDGRDDNTINVVYTPNPQKINVKFVDENGQSLGTTELSGVSDGTVDYQ</sequence>
<dbReference type="RefSeq" id="WP_168924087.1">
    <property type="nucleotide sequence ID" value="NZ_JAAXLJ010000001.1"/>
</dbReference>
<feature type="domain" description="Mub B2-like" evidence="5">
    <location>
        <begin position="1142"/>
        <end position="1238"/>
    </location>
</feature>
<evidence type="ECO:0000259" key="3">
    <source>
        <dbReference type="Pfam" id="PF17883"/>
    </source>
</evidence>
<dbReference type="Proteomes" id="UP000763447">
    <property type="component" value="Unassembled WGS sequence"/>
</dbReference>
<name>A0ABX1KU62_9LACO</name>
<feature type="domain" description="Mucin binding" evidence="4">
    <location>
        <begin position="1550"/>
        <end position="1625"/>
    </location>
</feature>